<evidence type="ECO:0000256" key="5">
    <source>
        <dbReference type="ARBA" id="ARBA00022989"/>
    </source>
</evidence>
<feature type="transmembrane region" description="Helical" evidence="7">
    <location>
        <begin position="83"/>
        <end position="102"/>
    </location>
</feature>
<evidence type="ECO:0000256" key="2">
    <source>
        <dbReference type="ARBA" id="ARBA00022448"/>
    </source>
</evidence>
<feature type="transmembrane region" description="Helical" evidence="7">
    <location>
        <begin position="473"/>
        <end position="497"/>
    </location>
</feature>
<dbReference type="RefSeq" id="WP_183857261.1">
    <property type="nucleotide sequence ID" value="NZ_JACHOO010000006.1"/>
</dbReference>
<feature type="transmembrane region" description="Helical" evidence="7">
    <location>
        <begin position="307"/>
        <end position="328"/>
    </location>
</feature>
<name>A0A7W9FNM7_9HYPH</name>
<dbReference type="Pfam" id="PF07690">
    <property type="entry name" value="MFS_1"/>
    <property type="match status" value="1"/>
</dbReference>
<sequence>MPLLDPPAKAGRREWIGLAVIALPCMLYAMDLTVLNLAVPQLTADLAPSAAQLLWIVDIYGFLVAGWLVTMGTLGDRIGRRKLLMIGAALFGVASVLAAFAPTAEALIAARALLGIAGATVAPSTLSLIRNMFHDDRQRTFAISVWGTSYAVGGTIGPIVGGVLLHYFWWGSVFLLAVPVMVLLLVVAPILLPEYRDPKAGRLDIASAVLSLAAVLTVIYGLKRMAEGGLGLVPAAIMLAGIGVGALFVRRQKRLADPMIDLALFRRTAFSAALGVNMVGVFVLFGMFLFIAQYLQLVVGLSPLAAALWMLPSSALITVSSLAAPAVVGRFPAPAVLAAGLASLAAGLVVFAFVDGADDLPLLIGGLLVLSAGLGPVFILTTDLIVGAAPPERAGAAGAVSETAAEFGGVLGIAVLGSIAIAVYRGLVGDALPVDIPADVREAARDTLGAALAEGRRIGGADGEAVVAAARSAFLAAFSTVATIGAVVAASASLIAYRLLRTPRDAGGTAAPRTGS</sequence>
<proteinExistence type="predicted"/>
<feature type="transmembrane region" description="Helical" evidence="7">
    <location>
        <begin position="15"/>
        <end position="38"/>
    </location>
</feature>
<protein>
    <submittedName>
        <fullName evidence="9">DHA2 family multidrug resistance protein-like MFS transporter</fullName>
    </submittedName>
</protein>
<comment type="subcellular location">
    <subcellularLocation>
        <location evidence="1">Cell membrane</location>
        <topology evidence="1">Multi-pass membrane protein</topology>
    </subcellularLocation>
</comment>
<feature type="transmembrane region" description="Helical" evidence="7">
    <location>
        <begin position="167"/>
        <end position="191"/>
    </location>
</feature>
<dbReference type="PANTHER" id="PTHR42718:SF47">
    <property type="entry name" value="METHYL VIOLOGEN RESISTANCE PROTEIN SMVA"/>
    <property type="match status" value="1"/>
</dbReference>
<dbReference type="PANTHER" id="PTHR42718">
    <property type="entry name" value="MAJOR FACILITATOR SUPERFAMILY MULTIDRUG TRANSPORTER MFSC"/>
    <property type="match status" value="1"/>
</dbReference>
<feature type="transmembrane region" description="Helical" evidence="7">
    <location>
        <begin position="360"/>
        <end position="386"/>
    </location>
</feature>
<dbReference type="PRINTS" id="PR01036">
    <property type="entry name" value="TCRTETB"/>
</dbReference>
<evidence type="ECO:0000313" key="10">
    <source>
        <dbReference type="Proteomes" id="UP000523821"/>
    </source>
</evidence>
<accession>A0A7W9FNM7</accession>
<dbReference type="PROSITE" id="PS50850">
    <property type="entry name" value="MFS"/>
    <property type="match status" value="1"/>
</dbReference>
<dbReference type="Gene3D" id="1.20.1250.20">
    <property type="entry name" value="MFS general substrate transporter like domains"/>
    <property type="match status" value="1"/>
</dbReference>
<dbReference type="Gene3D" id="1.20.1720.10">
    <property type="entry name" value="Multidrug resistance protein D"/>
    <property type="match status" value="1"/>
</dbReference>
<keyword evidence="6 7" id="KW-0472">Membrane</keyword>
<keyword evidence="3" id="KW-1003">Cell membrane</keyword>
<feature type="transmembrane region" description="Helical" evidence="7">
    <location>
        <begin position="108"/>
        <end position="129"/>
    </location>
</feature>
<gene>
    <name evidence="9" type="ORF">GGQ63_003050</name>
</gene>
<dbReference type="CDD" id="cd17321">
    <property type="entry name" value="MFS_MMR_MDR_like"/>
    <property type="match status" value="1"/>
</dbReference>
<evidence type="ECO:0000256" key="3">
    <source>
        <dbReference type="ARBA" id="ARBA00022475"/>
    </source>
</evidence>
<dbReference type="EMBL" id="JACHOO010000006">
    <property type="protein sequence ID" value="MBB5753975.1"/>
    <property type="molecule type" value="Genomic_DNA"/>
</dbReference>
<dbReference type="GO" id="GO:0022857">
    <property type="term" value="F:transmembrane transporter activity"/>
    <property type="evidence" value="ECO:0007669"/>
    <property type="project" value="InterPro"/>
</dbReference>
<evidence type="ECO:0000259" key="8">
    <source>
        <dbReference type="PROSITE" id="PS50850"/>
    </source>
</evidence>
<dbReference type="Proteomes" id="UP000523821">
    <property type="component" value="Unassembled WGS sequence"/>
</dbReference>
<keyword evidence="5 7" id="KW-1133">Transmembrane helix</keyword>
<comment type="caution">
    <text evidence="9">The sequence shown here is derived from an EMBL/GenBank/DDBJ whole genome shotgun (WGS) entry which is preliminary data.</text>
</comment>
<organism evidence="9 10">
    <name type="scientific">Prosthecomicrobium pneumaticum</name>
    <dbReference type="NCBI Taxonomy" id="81895"/>
    <lineage>
        <taxon>Bacteria</taxon>
        <taxon>Pseudomonadati</taxon>
        <taxon>Pseudomonadota</taxon>
        <taxon>Alphaproteobacteria</taxon>
        <taxon>Hyphomicrobiales</taxon>
        <taxon>Kaistiaceae</taxon>
        <taxon>Prosthecomicrobium</taxon>
    </lineage>
</organism>
<feature type="transmembrane region" description="Helical" evidence="7">
    <location>
        <begin position="407"/>
        <end position="427"/>
    </location>
</feature>
<evidence type="ECO:0000256" key="6">
    <source>
        <dbReference type="ARBA" id="ARBA00023136"/>
    </source>
</evidence>
<dbReference type="GO" id="GO:0005886">
    <property type="term" value="C:plasma membrane"/>
    <property type="evidence" value="ECO:0007669"/>
    <property type="project" value="UniProtKB-SubCell"/>
</dbReference>
<dbReference type="SUPFAM" id="SSF103473">
    <property type="entry name" value="MFS general substrate transporter"/>
    <property type="match status" value="1"/>
</dbReference>
<evidence type="ECO:0000313" key="9">
    <source>
        <dbReference type="EMBL" id="MBB5753975.1"/>
    </source>
</evidence>
<reference evidence="9 10" key="1">
    <citation type="submission" date="2020-08" db="EMBL/GenBank/DDBJ databases">
        <title>Genomic Encyclopedia of Type Strains, Phase IV (KMG-IV): sequencing the most valuable type-strain genomes for metagenomic binning, comparative biology and taxonomic classification.</title>
        <authorList>
            <person name="Goeker M."/>
        </authorList>
    </citation>
    <scope>NUCLEOTIDE SEQUENCE [LARGE SCALE GENOMIC DNA]</scope>
    <source>
        <strain evidence="9 10">DSM 16268</strain>
    </source>
</reference>
<evidence type="ECO:0000256" key="1">
    <source>
        <dbReference type="ARBA" id="ARBA00004651"/>
    </source>
</evidence>
<keyword evidence="10" id="KW-1185">Reference proteome</keyword>
<feature type="transmembrane region" description="Helical" evidence="7">
    <location>
        <begin position="270"/>
        <end position="295"/>
    </location>
</feature>
<dbReference type="InterPro" id="IPR011701">
    <property type="entry name" value="MFS"/>
</dbReference>
<evidence type="ECO:0000256" key="4">
    <source>
        <dbReference type="ARBA" id="ARBA00022692"/>
    </source>
</evidence>
<feature type="transmembrane region" description="Helical" evidence="7">
    <location>
        <begin position="228"/>
        <end position="249"/>
    </location>
</feature>
<keyword evidence="4 7" id="KW-0812">Transmembrane</keyword>
<dbReference type="InterPro" id="IPR020846">
    <property type="entry name" value="MFS_dom"/>
</dbReference>
<keyword evidence="2" id="KW-0813">Transport</keyword>
<feature type="domain" description="Major facilitator superfamily (MFS) profile" evidence="8">
    <location>
        <begin position="17"/>
        <end position="504"/>
    </location>
</feature>
<feature type="transmembrane region" description="Helical" evidence="7">
    <location>
        <begin position="335"/>
        <end position="354"/>
    </location>
</feature>
<dbReference type="AlphaFoldDB" id="A0A7W9FNM7"/>
<feature type="transmembrane region" description="Helical" evidence="7">
    <location>
        <begin position="141"/>
        <end position="161"/>
    </location>
</feature>
<dbReference type="InterPro" id="IPR036259">
    <property type="entry name" value="MFS_trans_sf"/>
</dbReference>
<evidence type="ECO:0000256" key="7">
    <source>
        <dbReference type="SAM" id="Phobius"/>
    </source>
</evidence>
<feature type="transmembrane region" description="Helical" evidence="7">
    <location>
        <begin position="203"/>
        <end position="222"/>
    </location>
</feature>
<feature type="transmembrane region" description="Helical" evidence="7">
    <location>
        <begin position="50"/>
        <end position="71"/>
    </location>
</feature>